<keyword evidence="3" id="KW-1185">Reference proteome</keyword>
<protein>
    <submittedName>
        <fullName evidence="2">Uncharacterized protein</fullName>
    </submittedName>
</protein>
<evidence type="ECO:0000313" key="3">
    <source>
        <dbReference type="Proteomes" id="UP000707071"/>
    </source>
</evidence>
<reference evidence="2 3" key="1">
    <citation type="journal article" date="2020" name="bioRxiv">
        <title>Whole genome comparisons of ergot fungi reveals the divergence and evolution of species within the genus Claviceps are the result of varying mechanisms driving genome evolution and host range expansion.</title>
        <authorList>
            <person name="Wyka S.A."/>
            <person name="Mondo S.J."/>
            <person name="Liu M."/>
            <person name="Dettman J."/>
            <person name="Nalam V."/>
            <person name="Broders K.D."/>
        </authorList>
    </citation>
    <scope>NUCLEOTIDE SEQUENCE [LARGE SCALE GENOMIC DNA]</scope>
    <source>
        <strain evidence="2 3">Clav52</strain>
    </source>
</reference>
<sequence length="200" mass="21656">VQCTPSAKIRNQQAHPVPQEKFLPPHRRRDPPLPTLLQQDPVGIPNVKITAGSHHKPESAPVDKAVTDSANELLAEPRHDTPGGDEEDKVSDPLKSAAVRSCDEPEQRPDEAPDMGALANGEELAHDEDSADIEESDDPIDDQRRTVKETLRGEFAPATYMLSPVQGSSWTSSAPKLLREYGTGVPILCGLRELPPTGGN</sequence>
<accession>A0A9P7U2N7</accession>
<feature type="compositionally biased region" description="Acidic residues" evidence="1">
    <location>
        <begin position="129"/>
        <end position="140"/>
    </location>
</feature>
<evidence type="ECO:0000256" key="1">
    <source>
        <dbReference type="SAM" id="MobiDB-lite"/>
    </source>
</evidence>
<dbReference type="Proteomes" id="UP000707071">
    <property type="component" value="Unassembled WGS sequence"/>
</dbReference>
<feature type="region of interest" description="Disordered" evidence="1">
    <location>
        <begin position="1"/>
        <end position="143"/>
    </location>
</feature>
<comment type="caution">
    <text evidence="2">The sequence shown here is derived from an EMBL/GenBank/DDBJ whole genome shotgun (WGS) entry which is preliminary data.</text>
</comment>
<evidence type="ECO:0000313" key="2">
    <source>
        <dbReference type="EMBL" id="KAG6284563.1"/>
    </source>
</evidence>
<dbReference type="EMBL" id="SRRH01000844">
    <property type="protein sequence ID" value="KAG6284563.1"/>
    <property type="molecule type" value="Genomic_DNA"/>
</dbReference>
<proteinExistence type="predicted"/>
<feature type="compositionally biased region" description="Polar residues" evidence="1">
    <location>
        <begin position="1"/>
        <end position="14"/>
    </location>
</feature>
<organism evidence="2 3">
    <name type="scientific">Claviceps aff. purpurea</name>
    <dbReference type="NCBI Taxonomy" id="1967640"/>
    <lineage>
        <taxon>Eukaryota</taxon>
        <taxon>Fungi</taxon>
        <taxon>Dikarya</taxon>
        <taxon>Ascomycota</taxon>
        <taxon>Pezizomycotina</taxon>
        <taxon>Sordariomycetes</taxon>
        <taxon>Hypocreomycetidae</taxon>
        <taxon>Hypocreales</taxon>
        <taxon>Clavicipitaceae</taxon>
        <taxon>Claviceps</taxon>
    </lineage>
</organism>
<dbReference type="AlphaFoldDB" id="A0A9P7U2N7"/>
<gene>
    <name evidence="2" type="ORF">E4U09_007809</name>
</gene>
<feature type="non-terminal residue" evidence="2">
    <location>
        <position position="1"/>
    </location>
</feature>
<feature type="compositionally biased region" description="Basic and acidic residues" evidence="1">
    <location>
        <begin position="101"/>
        <end position="111"/>
    </location>
</feature>
<name>A0A9P7U2N7_9HYPO</name>